<evidence type="ECO:0000313" key="5">
    <source>
        <dbReference type="EMBL" id="AGL84726.1"/>
    </source>
</evidence>
<accession>A0A2C9EM31</accession>
<reference evidence="6" key="1">
    <citation type="journal article" date="2014" name="Genome Announc.">
        <title>Full-genome sequence of the plant growth-promoting bacterium Pseudomonas protegens CHA0.</title>
        <authorList>
            <person name="Jousset A."/>
            <person name="Schuldes J."/>
            <person name="Keel C."/>
            <person name="Maurhofer M."/>
            <person name="Daniel R."/>
            <person name="Scheu S."/>
            <person name="Thuermer A."/>
        </authorList>
    </citation>
    <scope>NUCLEOTIDE SEQUENCE [LARGE SCALE GENOMIC DNA]</scope>
    <source>
        <strain evidence="6">DSM 19095 / LMG 27888 / CFBP 6595 / CHA0</strain>
    </source>
</reference>
<dbReference type="Gene3D" id="3.40.630.30">
    <property type="match status" value="1"/>
</dbReference>
<dbReference type="GO" id="GO:0016747">
    <property type="term" value="F:acyltransferase activity, transferring groups other than amino-acyl groups"/>
    <property type="evidence" value="ECO:0007669"/>
    <property type="project" value="InterPro"/>
</dbReference>
<dbReference type="InterPro" id="IPR016181">
    <property type="entry name" value="Acyl_CoA_acyltransferase"/>
</dbReference>
<dbReference type="eggNOG" id="COG1670">
    <property type="taxonomic scope" value="Bacteria"/>
</dbReference>
<dbReference type="Proteomes" id="UP000013940">
    <property type="component" value="Chromosome"/>
</dbReference>
<feature type="domain" description="N-acetyltransferase" evidence="4">
    <location>
        <begin position="25"/>
        <end position="165"/>
    </location>
</feature>
<keyword evidence="2" id="KW-0012">Acyltransferase</keyword>
<evidence type="ECO:0000259" key="4">
    <source>
        <dbReference type="Pfam" id="PF13302"/>
    </source>
</evidence>
<dbReference type="AlphaFoldDB" id="A0A2C9EM31"/>
<protein>
    <recommendedName>
        <fullName evidence="4">N-acetyltransferase domain-containing protein</fullName>
    </recommendedName>
</protein>
<proteinExistence type="inferred from homology"/>
<dbReference type="KEGG" id="pprc:PFLCHA0_c29560"/>
<evidence type="ECO:0000256" key="3">
    <source>
        <dbReference type="ARBA" id="ARBA00038502"/>
    </source>
</evidence>
<dbReference type="Pfam" id="PF13302">
    <property type="entry name" value="Acetyltransf_3"/>
    <property type="match status" value="1"/>
</dbReference>
<name>A0A2C9EM31_PSEPH</name>
<dbReference type="InterPro" id="IPR051531">
    <property type="entry name" value="N-acetyltransferase"/>
</dbReference>
<evidence type="ECO:0000256" key="1">
    <source>
        <dbReference type="ARBA" id="ARBA00022679"/>
    </source>
</evidence>
<dbReference type="EMBL" id="CP003190">
    <property type="protein sequence ID" value="AGL84726.1"/>
    <property type="molecule type" value="Genomic_DNA"/>
</dbReference>
<evidence type="ECO:0000256" key="2">
    <source>
        <dbReference type="ARBA" id="ARBA00023315"/>
    </source>
</evidence>
<organism evidence="5 6">
    <name type="scientific">Pseudomonas protegens (strain DSM 19095 / LMG 27888 / CFBP 6595 / CHA0)</name>
    <dbReference type="NCBI Taxonomy" id="1124983"/>
    <lineage>
        <taxon>Bacteria</taxon>
        <taxon>Pseudomonadati</taxon>
        <taxon>Pseudomonadota</taxon>
        <taxon>Gammaproteobacteria</taxon>
        <taxon>Pseudomonadales</taxon>
        <taxon>Pseudomonadaceae</taxon>
        <taxon>Pseudomonas</taxon>
    </lineage>
</organism>
<sequence>MQRLLATLDRLPMDSHPTPALCTERLLLRPLELADADAIQQLFPQWEVVRYLNALVPWPYPADGALSFLRDMALPAMARGTQWHWTLRLRSNPGQMIGSISLMDEADNNRGFWLAPPWQGQGYMSEACKVVDHYWFEVLQRPLMRVPKAAPNQGSRRISERAGMRLIRSEDGEFVSGRFPVDIWEITREQWRRLR</sequence>
<dbReference type="PANTHER" id="PTHR43792">
    <property type="entry name" value="GNAT FAMILY, PUTATIVE (AFU_ORTHOLOGUE AFUA_3G00765)-RELATED-RELATED"/>
    <property type="match status" value="1"/>
</dbReference>
<dbReference type="PANTHER" id="PTHR43792:SF8">
    <property type="entry name" value="[RIBOSOMAL PROTEIN US5]-ALANINE N-ACETYLTRANSFERASE"/>
    <property type="match status" value="1"/>
</dbReference>
<keyword evidence="1" id="KW-0808">Transferase</keyword>
<dbReference type="SUPFAM" id="SSF55729">
    <property type="entry name" value="Acyl-CoA N-acyltransferases (Nat)"/>
    <property type="match status" value="1"/>
</dbReference>
<comment type="similarity">
    <text evidence="3">Belongs to the acetyltransferase family. RimJ subfamily.</text>
</comment>
<dbReference type="HOGENOM" id="CLU_013985_3_4_6"/>
<dbReference type="InterPro" id="IPR000182">
    <property type="entry name" value="GNAT_dom"/>
</dbReference>
<gene>
    <name evidence="5" type="ORF">PFLCHA0_c29560</name>
</gene>
<evidence type="ECO:0000313" key="6">
    <source>
        <dbReference type="Proteomes" id="UP000013940"/>
    </source>
</evidence>